<accession>A0A7L2RVT0</accession>
<proteinExistence type="inferred from homology"/>
<comment type="similarity">
    <text evidence="2">Belongs to the glycosyltransferase 31 family.</text>
</comment>
<dbReference type="Proteomes" id="UP000560066">
    <property type="component" value="Unassembled WGS sequence"/>
</dbReference>
<dbReference type="AlphaFoldDB" id="A0A7L2RVT0"/>
<comment type="subcellular location">
    <subcellularLocation>
        <location evidence="1">Golgi apparatus membrane</location>
        <topology evidence="1">Single-pass type II membrane protein</topology>
    </subcellularLocation>
</comment>
<keyword evidence="7" id="KW-1133">Transmembrane helix</keyword>
<evidence type="ECO:0000256" key="8">
    <source>
        <dbReference type="ARBA" id="ARBA00023034"/>
    </source>
</evidence>
<evidence type="ECO:0000313" key="10">
    <source>
        <dbReference type="EMBL" id="NXS12606.1"/>
    </source>
</evidence>
<dbReference type="EMBL" id="VYZS01249723">
    <property type="protein sequence ID" value="NXS12606.1"/>
    <property type="molecule type" value="Genomic_DNA"/>
</dbReference>
<keyword evidence="8" id="KW-0333">Golgi apparatus</keyword>
<evidence type="ECO:0000256" key="6">
    <source>
        <dbReference type="ARBA" id="ARBA00022968"/>
    </source>
</evidence>
<evidence type="ECO:0000256" key="9">
    <source>
        <dbReference type="ARBA" id="ARBA00023136"/>
    </source>
</evidence>
<evidence type="ECO:0000256" key="3">
    <source>
        <dbReference type="ARBA" id="ARBA00022676"/>
    </source>
</evidence>
<reference evidence="10 11" key="1">
    <citation type="submission" date="2019-09" db="EMBL/GenBank/DDBJ databases">
        <title>Bird 10,000 Genomes (B10K) Project - Family phase.</title>
        <authorList>
            <person name="Zhang G."/>
        </authorList>
    </citation>
    <scope>NUCLEOTIDE SEQUENCE [LARGE SCALE GENOMIC DNA]</scope>
    <source>
        <strain evidence="10">B10K-DU-002-79</strain>
    </source>
</reference>
<dbReference type="OrthoDB" id="5957813at2759"/>
<gene>
    <name evidence="10" type="primary">B3galnt1</name>
    <name evidence="10" type="ORF">NEOCOR_R08813</name>
</gene>
<sequence>SCRDTPPFLAILVASHPRDVKARQAIRVTWGSHSSWRGHPVLTLFLLGQDTQGSAQAEELSLADESVLYGDII</sequence>
<protein>
    <submittedName>
        <fullName evidence="10">B3GL1 acetylgalactosaminyltransferase</fullName>
    </submittedName>
</protein>
<keyword evidence="6" id="KW-0735">Signal-anchor</keyword>
<dbReference type="GO" id="GO:0000139">
    <property type="term" value="C:Golgi membrane"/>
    <property type="evidence" value="ECO:0007669"/>
    <property type="project" value="UniProtKB-SubCell"/>
</dbReference>
<keyword evidence="9" id="KW-0472">Membrane</keyword>
<evidence type="ECO:0000256" key="4">
    <source>
        <dbReference type="ARBA" id="ARBA00022679"/>
    </source>
</evidence>
<evidence type="ECO:0000256" key="7">
    <source>
        <dbReference type="ARBA" id="ARBA00022989"/>
    </source>
</evidence>
<dbReference type="GO" id="GO:0016758">
    <property type="term" value="F:hexosyltransferase activity"/>
    <property type="evidence" value="ECO:0007669"/>
    <property type="project" value="InterPro"/>
</dbReference>
<organism evidence="10 11">
    <name type="scientific">Neodrepanis coruscans</name>
    <name type="common">wattled asity</name>
    <dbReference type="NCBI Taxonomy" id="254563"/>
    <lineage>
        <taxon>Eukaryota</taxon>
        <taxon>Metazoa</taxon>
        <taxon>Chordata</taxon>
        <taxon>Craniata</taxon>
        <taxon>Vertebrata</taxon>
        <taxon>Euteleostomi</taxon>
        <taxon>Archelosauria</taxon>
        <taxon>Archosauria</taxon>
        <taxon>Dinosauria</taxon>
        <taxon>Saurischia</taxon>
        <taxon>Theropoda</taxon>
        <taxon>Coelurosauria</taxon>
        <taxon>Aves</taxon>
        <taxon>Neognathae</taxon>
        <taxon>Neoaves</taxon>
        <taxon>Telluraves</taxon>
        <taxon>Australaves</taxon>
        <taxon>Passeriformes</taxon>
        <taxon>Philepittidae</taxon>
        <taxon>Neodrepanis</taxon>
    </lineage>
</organism>
<evidence type="ECO:0000256" key="5">
    <source>
        <dbReference type="ARBA" id="ARBA00022692"/>
    </source>
</evidence>
<evidence type="ECO:0000256" key="2">
    <source>
        <dbReference type="ARBA" id="ARBA00008661"/>
    </source>
</evidence>
<evidence type="ECO:0000313" key="11">
    <source>
        <dbReference type="Proteomes" id="UP000560066"/>
    </source>
</evidence>
<evidence type="ECO:0000256" key="1">
    <source>
        <dbReference type="ARBA" id="ARBA00004323"/>
    </source>
</evidence>
<dbReference type="Pfam" id="PF01762">
    <property type="entry name" value="Galactosyl_T"/>
    <property type="match status" value="1"/>
</dbReference>
<keyword evidence="4 10" id="KW-0808">Transferase</keyword>
<feature type="non-terminal residue" evidence="10">
    <location>
        <position position="73"/>
    </location>
</feature>
<keyword evidence="5" id="KW-0812">Transmembrane</keyword>
<keyword evidence="11" id="KW-1185">Reference proteome</keyword>
<comment type="caution">
    <text evidence="10">The sequence shown here is derived from an EMBL/GenBank/DDBJ whole genome shotgun (WGS) entry which is preliminary data.</text>
</comment>
<name>A0A7L2RVT0_9PASS</name>
<feature type="non-terminal residue" evidence="10">
    <location>
        <position position="1"/>
    </location>
</feature>
<dbReference type="InterPro" id="IPR002659">
    <property type="entry name" value="Glyco_trans_31"/>
</dbReference>
<keyword evidence="3" id="KW-0328">Glycosyltransferase</keyword>